<dbReference type="SMART" id="SM00344">
    <property type="entry name" value="HTH_ASNC"/>
    <property type="match status" value="1"/>
</dbReference>
<dbReference type="PRINTS" id="PR00033">
    <property type="entry name" value="HTHASNC"/>
</dbReference>
<dbReference type="RefSeq" id="WP_256399201.1">
    <property type="nucleotide sequence ID" value="NZ_JANHJR010000001.1"/>
</dbReference>
<gene>
    <name evidence="5" type="ORF">ACFSBL_06290</name>
</gene>
<dbReference type="Proteomes" id="UP001597034">
    <property type="component" value="Unassembled WGS sequence"/>
</dbReference>
<dbReference type="Pfam" id="PF13412">
    <property type="entry name" value="HTH_24"/>
    <property type="match status" value="1"/>
</dbReference>
<dbReference type="PANTHER" id="PTHR43413">
    <property type="entry name" value="TRANSCRIPTIONAL REGULATOR, ASNC FAMILY"/>
    <property type="match status" value="1"/>
</dbReference>
<keyword evidence="3" id="KW-0804">Transcription</keyword>
<dbReference type="PROSITE" id="PS50956">
    <property type="entry name" value="HTH_ASNC_2"/>
    <property type="match status" value="1"/>
</dbReference>
<sequence length="161" mass="17943">MRQLDDTDLEILRLLLEDASRTYSDIAEIVDVSPPTVSDRIDRLREMGVIRRFTIDVDSSKLNDGVSVLVEAELSPTADDGVVDRFAALEDVEHAFLTADSRVFLNANVPKGDVRQLLAGGVDLELVEHFDVSLLVQSEWRPKIKDHDASDEAGLEQTVRQ</sequence>
<dbReference type="CDD" id="cd00090">
    <property type="entry name" value="HTH_ARSR"/>
    <property type="match status" value="1"/>
</dbReference>
<dbReference type="AlphaFoldDB" id="A0ABD6DGZ5"/>
<dbReference type="SMART" id="SM00418">
    <property type="entry name" value="HTH_ARSR"/>
    <property type="match status" value="1"/>
</dbReference>
<dbReference type="InterPro" id="IPR036388">
    <property type="entry name" value="WH-like_DNA-bd_sf"/>
</dbReference>
<dbReference type="InterPro" id="IPR050684">
    <property type="entry name" value="HTH-Siroheme_Decarb"/>
</dbReference>
<proteinExistence type="predicted"/>
<name>A0ABD6DGZ5_9EURY</name>
<dbReference type="EMBL" id="JBHUDO010000002">
    <property type="protein sequence ID" value="MFD1645287.1"/>
    <property type="molecule type" value="Genomic_DNA"/>
</dbReference>
<dbReference type="GO" id="GO:0003677">
    <property type="term" value="F:DNA binding"/>
    <property type="evidence" value="ECO:0007669"/>
    <property type="project" value="UniProtKB-KW"/>
</dbReference>
<evidence type="ECO:0000256" key="2">
    <source>
        <dbReference type="ARBA" id="ARBA00023125"/>
    </source>
</evidence>
<dbReference type="InterPro" id="IPR019888">
    <property type="entry name" value="Tscrpt_reg_AsnC-like"/>
</dbReference>
<feature type="domain" description="HTH asnC-type" evidence="4">
    <location>
        <begin position="4"/>
        <end position="67"/>
    </location>
</feature>
<keyword evidence="2" id="KW-0238">DNA-binding</keyword>
<evidence type="ECO:0000313" key="6">
    <source>
        <dbReference type="Proteomes" id="UP001597034"/>
    </source>
</evidence>
<dbReference type="InterPro" id="IPR000485">
    <property type="entry name" value="AsnC-type_HTH_dom"/>
</dbReference>
<dbReference type="PANTHER" id="PTHR43413:SF4">
    <property type="entry name" value="HTH-TYPE TRANSCRIPTIONAL REGULATOR LYSM"/>
    <property type="match status" value="1"/>
</dbReference>
<evidence type="ECO:0000259" key="4">
    <source>
        <dbReference type="PROSITE" id="PS50956"/>
    </source>
</evidence>
<dbReference type="InterPro" id="IPR011991">
    <property type="entry name" value="ArsR-like_HTH"/>
</dbReference>
<comment type="caution">
    <text evidence="5">The sequence shown here is derived from an EMBL/GenBank/DDBJ whole genome shotgun (WGS) entry which is preliminary data.</text>
</comment>
<keyword evidence="6" id="KW-1185">Reference proteome</keyword>
<reference evidence="5 6" key="1">
    <citation type="journal article" date="2019" name="Int. J. Syst. Evol. Microbiol.">
        <title>The Global Catalogue of Microorganisms (GCM) 10K type strain sequencing project: providing services to taxonomists for standard genome sequencing and annotation.</title>
        <authorList>
            <consortium name="The Broad Institute Genomics Platform"/>
            <consortium name="The Broad Institute Genome Sequencing Center for Infectious Disease"/>
            <person name="Wu L."/>
            <person name="Ma J."/>
        </authorList>
    </citation>
    <scope>NUCLEOTIDE SEQUENCE [LARGE SCALE GENOMIC DNA]</scope>
    <source>
        <strain evidence="5 6">CGMCC 1.10390</strain>
    </source>
</reference>
<organism evidence="5 6">
    <name type="scientific">Haloarchaeobius litoreus</name>
    <dbReference type="NCBI Taxonomy" id="755306"/>
    <lineage>
        <taxon>Archaea</taxon>
        <taxon>Methanobacteriati</taxon>
        <taxon>Methanobacteriota</taxon>
        <taxon>Stenosarchaea group</taxon>
        <taxon>Halobacteria</taxon>
        <taxon>Halobacteriales</taxon>
        <taxon>Halorubellaceae</taxon>
        <taxon>Haloarchaeobius</taxon>
    </lineage>
</organism>
<dbReference type="SUPFAM" id="SSF46785">
    <property type="entry name" value="Winged helix' DNA-binding domain"/>
    <property type="match status" value="1"/>
</dbReference>
<protein>
    <submittedName>
        <fullName evidence="5">Lrp/AsnC family transcriptional regulator</fullName>
    </submittedName>
</protein>
<dbReference type="Gene3D" id="1.10.10.10">
    <property type="entry name" value="Winged helix-like DNA-binding domain superfamily/Winged helix DNA-binding domain"/>
    <property type="match status" value="1"/>
</dbReference>
<accession>A0ABD6DGZ5</accession>
<evidence type="ECO:0000256" key="1">
    <source>
        <dbReference type="ARBA" id="ARBA00023015"/>
    </source>
</evidence>
<dbReference type="InterPro" id="IPR036390">
    <property type="entry name" value="WH_DNA-bd_sf"/>
</dbReference>
<dbReference type="InterPro" id="IPR001845">
    <property type="entry name" value="HTH_ArsR_DNA-bd_dom"/>
</dbReference>
<evidence type="ECO:0000313" key="5">
    <source>
        <dbReference type="EMBL" id="MFD1645287.1"/>
    </source>
</evidence>
<keyword evidence="1" id="KW-0805">Transcription regulation</keyword>
<evidence type="ECO:0000256" key="3">
    <source>
        <dbReference type="ARBA" id="ARBA00023163"/>
    </source>
</evidence>